<evidence type="ECO:0000256" key="2">
    <source>
        <dbReference type="ARBA" id="ARBA00022771"/>
    </source>
</evidence>
<dbReference type="GO" id="GO:0008270">
    <property type="term" value="F:zinc ion binding"/>
    <property type="evidence" value="ECO:0007669"/>
    <property type="project" value="UniProtKB-KW"/>
</dbReference>
<proteinExistence type="predicted"/>
<keyword evidence="8" id="KW-1185">Reference proteome</keyword>
<evidence type="ECO:0000256" key="1">
    <source>
        <dbReference type="ARBA" id="ARBA00022723"/>
    </source>
</evidence>
<sequence length="523" mass="58788">MDPVEKIFRDLPSPAADQAAQDQYGEWDQQRFRQVFGSIRSSSSQDPDRELIAKCAMALSESGDATTLRSELGRLALEKPQIQDDGSMKSQQLKYHAWISRGRKDEEYPFKPKGSLEEQQVDLTKVNHAFLPAKLTDPKICANCAKPNAQSACSGCLVELDSHVVMKMAYCDKACQTQHWEHHKPQCLGRRKVCRAISLLYDLFVMFQKKAWIEKQVTGIVEKNGITTILHGETNEWALQGKPFICNFPSDMAPSEQHALAVLFDSECQQLFSTCQGLVSLLLLPLCKMVEEVNIIPRNAHRPTNDMRNDTSHNAMYNAHSVLRATLKSGEQMAIDIAGAQYGWRETAAPWAVWTSHRVTGKACPHPWGHAQQTMQTLYPLLASQFIQVSESQRSSLAQSMQTAVENKMKENKVTSAGRLYKLGDAAFAACKGAIMSSAEEALNNGLRQIEESMIGRCYIDARGQWQATTTRQQAEALKHVWLSDKDVKKAKEKGKSLLMMYQLRCKAQFRRREFKAAGLDMP</sequence>
<dbReference type="AlphaFoldDB" id="A0AAN7V5W4"/>
<dbReference type="Gene3D" id="6.10.140.2220">
    <property type="match status" value="1"/>
</dbReference>
<evidence type="ECO:0000313" key="8">
    <source>
        <dbReference type="Proteomes" id="UP001305414"/>
    </source>
</evidence>
<evidence type="ECO:0000256" key="4">
    <source>
        <dbReference type="PROSITE-ProRule" id="PRU00134"/>
    </source>
</evidence>
<dbReference type="Proteomes" id="UP001305414">
    <property type="component" value="Unassembled WGS sequence"/>
</dbReference>
<evidence type="ECO:0000259" key="6">
    <source>
        <dbReference type="PROSITE" id="PS50865"/>
    </source>
</evidence>
<name>A0AAN7V5W4_9PEZI</name>
<dbReference type="PROSITE" id="PS50865">
    <property type="entry name" value="ZF_MYND_2"/>
    <property type="match status" value="1"/>
</dbReference>
<evidence type="ECO:0000313" key="7">
    <source>
        <dbReference type="EMBL" id="KAK5636979.1"/>
    </source>
</evidence>
<keyword evidence="3" id="KW-0862">Zinc</keyword>
<dbReference type="SUPFAM" id="SSF144232">
    <property type="entry name" value="HIT/MYND zinc finger-like"/>
    <property type="match status" value="1"/>
</dbReference>
<feature type="domain" description="MYND-type" evidence="6">
    <location>
        <begin position="141"/>
        <end position="187"/>
    </location>
</feature>
<comment type="caution">
    <text evidence="7">The sequence shown here is derived from an EMBL/GenBank/DDBJ whole genome shotgun (WGS) entry which is preliminary data.</text>
</comment>
<organism evidence="7 8">
    <name type="scientific">Xylaria bambusicola</name>
    <dbReference type="NCBI Taxonomy" id="326684"/>
    <lineage>
        <taxon>Eukaryota</taxon>
        <taxon>Fungi</taxon>
        <taxon>Dikarya</taxon>
        <taxon>Ascomycota</taxon>
        <taxon>Pezizomycotina</taxon>
        <taxon>Sordariomycetes</taxon>
        <taxon>Xylariomycetidae</taxon>
        <taxon>Xylariales</taxon>
        <taxon>Xylariaceae</taxon>
        <taxon>Xylaria</taxon>
    </lineage>
</organism>
<reference evidence="7 8" key="1">
    <citation type="submission" date="2023-10" db="EMBL/GenBank/DDBJ databases">
        <title>Draft genome sequence of Xylaria bambusicola isolate GMP-LS, the root and basal stem rot pathogen of sugarcane in Indonesia.</title>
        <authorList>
            <person name="Selvaraj P."/>
            <person name="Muralishankar V."/>
            <person name="Muruganantham S."/>
            <person name="Sp S."/>
            <person name="Haryani S."/>
            <person name="Lau K.J.X."/>
            <person name="Naqvi N.I."/>
        </authorList>
    </citation>
    <scope>NUCLEOTIDE SEQUENCE [LARGE SCALE GENOMIC DNA]</scope>
    <source>
        <strain evidence="7">GMP-LS</strain>
    </source>
</reference>
<evidence type="ECO:0000256" key="3">
    <source>
        <dbReference type="ARBA" id="ARBA00022833"/>
    </source>
</evidence>
<protein>
    <recommendedName>
        <fullName evidence="6">MYND-type domain-containing protein</fullName>
    </recommendedName>
</protein>
<keyword evidence="1" id="KW-0479">Metal-binding</keyword>
<feature type="region of interest" description="Disordered" evidence="5">
    <location>
        <begin position="1"/>
        <end position="23"/>
    </location>
</feature>
<dbReference type="Pfam" id="PF01753">
    <property type="entry name" value="zf-MYND"/>
    <property type="match status" value="1"/>
</dbReference>
<accession>A0AAN7V5W4</accession>
<dbReference type="EMBL" id="JAWHQM010000086">
    <property type="protein sequence ID" value="KAK5636979.1"/>
    <property type="molecule type" value="Genomic_DNA"/>
</dbReference>
<evidence type="ECO:0000256" key="5">
    <source>
        <dbReference type="SAM" id="MobiDB-lite"/>
    </source>
</evidence>
<dbReference type="InterPro" id="IPR002893">
    <property type="entry name" value="Znf_MYND"/>
</dbReference>
<gene>
    <name evidence="7" type="ORF">RRF57_012691</name>
</gene>
<keyword evidence="2 4" id="KW-0863">Zinc-finger</keyword>